<keyword evidence="5" id="KW-0547">Nucleotide-binding</keyword>
<dbReference type="CDD" id="cd16917">
    <property type="entry name" value="HATPase_UhpB-NarQ-NarX-like"/>
    <property type="match status" value="1"/>
</dbReference>
<keyword evidence="6 12" id="KW-0418">Kinase</keyword>
<sequence length="398" mass="41304">MTAAVLRSPWTRDAAVAAGMFVAGLLLIRVVPDVRVVWEPGVEPATGPLVAVLALACVGEVFRREVPLLGLALGSAALAAGPFALGVTDLATVLVFADLLYCAVLYSGRPVSRGVCLAGGLLVAGLTVTALVDQGGRGALQAFLNLLLLAVPVLWASEVRRHRDLADVERARAAQAAQLAERDRREAVAAERARMARDLHDVVAGQLSAIALQSEAALGDPALRERVLHGVRDASVSALAEMRTMIGLLREERGAGDEPRTAPARLDQLDPLLASARSWGLRVTVRDERPDADGWTAAGVELAAYRIVQEGLTNVAKHAPGARVTVGLWHDGDALVVRLENGPSTSGPAPTSGMSSGTGLDGLRERAGAVGGTLHAGPDGDGWTLEASLPRCGAPAPV</sequence>
<keyword evidence="13" id="KW-1185">Reference proteome</keyword>
<dbReference type="AlphaFoldDB" id="A0A4R1HIG1"/>
<dbReference type="EC" id="2.7.13.3" evidence="2"/>
<evidence type="ECO:0000259" key="11">
    <source>
        <dbReference type="Pfam" id="PF07730"/>
    </source>
</evidence>
<comment type="caution">
    <text evidence="12">The sequence shown here is derived from an EMBL/GenBank/DDBJ whole genome shotgun (WGS) entry which is preliminary data.</text>
</comment>
<evidence type="ECO:0000256" key="8">
    <source>
        <dbReference type="ARBA" id="ARBA00023012"/>
    </source>
</evidence>
<keyword evidence="7" id="KW-0067">ATP-binding</keyword>
<feature type="domain" description="Signal transduction histidine kinase subgroup 3 dimerisation and phosphoacceptor" evidence="11">
    <location>
        <begin position="191"/>
        <end position="252"/>
    </location>
</feature>
<dbReference type="InterPro" id="IPR011712">
    <property type="entry name" value="Sig_transdc_His_kin_sub3_dim/P"/>
</dbReference>
<keyword evidence="10" id="KW-0812">Transmembrane</keyword>
<keyword evidence="10" id="KW-0472">Membrane</keyword>
<evidence type="ECO:0000313" key="12">
    <source>
        <dbReference type="EMBL" id="TCK20100.1"/>
    </source>
</evidence>
<evidence type="ECO:0000256" key="4">
    <source>
        <dbReference type="ARBA" id="ARBA00022679"/>
    </source>
</evidence>
<evidence type="ECO:0000313" key="13">
    <source>
        <dbReference type="Proteomes" id="UP000295560"/>
    </source>
</evidence>
<gene>
    <name evidence="12" type="ORF">EV378_4049</name>
</gene>
<protein>
    <recommendedName>
        <fullName evidence="2">histidine kinase</fullName>
        <ecNumber evidence="2">2.7.13.3</ecNumber>
    </recommendedName>
</protein>
<dbReference type="InterPro" id="IPR036890">
    <property type="entry name" value="HATPase_C_sf"/>
</dbReference>
<dbReference type="GO" id="GO:0016020">
    <property type="term" value="C:membrane"/>
    <property type="evidence" value="ECO:0007669"/>
    <property type="project" value="InterPro"/>
</dbReference>
<dbReference type="EMBL" id="SMFZ01000002">
    <property type="protein sequence ID" value="TCK20100.1"/>
    <property type="molecule type" value="Genomic_DNA"/>
</dbReference>
<evidence type="ECO:0000256" key="2">
    <source>
        <dbReference type="ARBA" id="ARBA00012438"/>
    </source>
</evidence>
<evidence type="ECO:0000256" key="3">
    <source>
        <dbReference type="ARBA" id="ARBA00022553"/>
    </source>
</evidence>
<feature type="compositionally biased region" description="Polar residues" evidence="9">
    <location>
        <begin position="342"/>
        <end position="358"/>
    </location>
</feature>
<evidence type="ECO:0000256" key="10">
    <source>
        <dbReference type="SAM" id="Phobius"/>
    </source>
</evidence>
<evidence type="ECO:0000256" key="5">
    <source>
        <dbReference type="ARBA" id="ARBA00022741"/>
    </source>
</evidence>
<feature type="transmembrane region" description="Helical" evidence="10">
    <location>
        <begin position="68"/>
        <end position="85"/>
    </location>
</feature>
<dbReference type="Gene3D" id="3.30.565.10">
    <property type="entry name" value="Histidine kinase-like ATPase, C-terminal domain"/>
    <property type="match status" value="1"/>
</dbReference>
<dbReference type="InterPro" id="IPR050482">
    <property type="entry name" value="Sensor_HK_TwoCompSys"/>
</dbReference>
<dbReference type="Proteomes" id="UP000295560">
    <property type="component" value="Unassembled WGS sequence"/>
</dbReference>
<evidence type="ECO:0000256" key="1">
    <source>
        <dbReference type="ARBA" id="ARBA00000085"/>
    </source>
</evidence>
<keyword evidence="4" id="KW-0808">Transferase</keyword>
<feature type="transmembrane region" description="Helical" evidence="10">
    <location>
        <begin position="115"/>
        <end position="132"/>
    </location>
</feature>
<dbReference type="OrthoDB" id="227596at2"/>
<proteinExistence type="predicted"/>
<dbReference type="RefSeq" id="WP_132428610.1">
    <property type="nucleotide sequence ID" value="NZ_SMFZ01000002.1"/>
</dbReference>
<feature type="transmembrane region" description="Helical" evidence="10">
    <location>
        <begin position="138"/>
        <end position="156"/>
    </location>
</feature>
<dbReference type="Pfam" id="PF07730">
    <property type="entry name" value="HisKA_3"/>
    <property type="match status" value="1"/>
</dbReference>
<feature type="transmembrane region" description="Helical" evidence="10">
    <location>
        <begin position="44"/>
        <end position="61"/>
    </location>
</feature>
<organism evidence="12 13">
    <name type="scientific">Pseudonocardia endophytica</name>
    <dbReference type="NCBI Taxonomy" id="401976"/>
    <lineage>
        <taxon>Bacteria</taxon>
        <taxon>Bacillati</taxon>
        <taxon>Actinomycetota</taxon>
        <taxon>Actinomycetes</taxon>
        <taxon>Pseudonocardiales</taxon>
        <taxon>Pseudonocardiaceae</taxon>
        <taxon>Pseudonocardia</taxon>
    </lineage>
</organism>
<dbReference type="GO" id="GO:0046983">
    <property type="term" value="F:protein dimerization activity"/>
    <property type="evidence" value="ECO:0007669"/>
    <property type="project" value="InterPro"/>
</dbReference>
<accession>A0A4R1HIG1</accession>
<reference evidence="12 13" key="1">
    <citation type="submission" date="2019-03" db="EMBL/GenBank/DDBJ databases">
        <title>Sequencing the genomes of 1000 actinobacteria strains.</title>
        <authorList>
            <person name="Klenk H.-P."/>
        </authorList>
    </citation>
    <scope>NUCLEOTIDE SEQUENCE [LARGE SCALE GENOMIC DNA]</scope>
    <source>
        <strain evidence="12 13">DSM 44969</strain>
    </source>
</reference>
<evidence type="ECO:0000256" key="6">
    <source>
        <dbReference type="ARBA" id="ARBA00022777"/>
    </source>
</evidence>
<keyword evidence="8" id="KW-0902">Two-component regulatory system</keyword>
<evidence type="ECO:0000256" key="9">
    <source>
        <dbReference type="SAM" id="MobiDB-lite"/>
    </source>
</evidence>
<dbReference type="Gene3D" id="1.20.5.1930">
    <property type="match status" value="1"/>
</dbReference>
<keyword evidence="3" id="KW-0597">Phosphoprotein</keyword>
<feature type="transmembrane region" description="Helical" evidence="10">
    <location>
        <begin position="14"/>
        <end position="32"/>
    </location>
</feature>
<name>A0A4R1HIG1_PSEEN</name>
<dbReference type="PANTHER" id="PTHR24421">
    <property type="entry name" value="NITRATE/NITRITE SENSOR PROTEIN NARX-RELATED"/>
    <property type="match status" value="1"/>
</dbReference>
<feature type="region of interest" description="Disordered" evidence="9">
    <location>
        <begin position="341"/>
        <end position="360"/>
    </location>
</feature>
<evidence type="ECO:0000256" key="7">
    <source>
        <dbReference type="ARBA" id="ARBA00022840"/>
    </source>
</evidence>
<dbReference type="GO" id="GO:0005524">
    <property type="term" value="F:ATP binding"/>
    <property type="evidence" value="ECO:0007669"/>
    <property type="project" value="UniProtKB-KW"/>
</dbReference>
<dbReference type="SUPFAM" id="SSF55874">
    <property type="entry name" value="ATPase domain of HSP90 chaperone/DNA topoisomerase II/histidine kinase"/>
    <property type="match status" value="1"/>
</dbReference>
<keyword evidence="10" id="KW-1133">Transmembrane helix</keyword>
<comment type="catalytic activity">
    <reaction evidence="1">
        <text>ATP + protein L-histidine = ADP + protein N-phospho-L-histidine.</text>
        <dbReference type="EC" id="2.7.13.3"/>
    </reaction>
</comment>
<dbReference type="PANTHER" id="PTHR24421:SF10">
    <property type="entry name" value="NITRATE_NITRITE SENSOR PROTEIN NARQ"/>
    <property type="match status" value="1"/>
</dbReference>
<dbReference type="GO" id="GO:0000155">
    <property type="term" value="F:phosphorelay sensor kinase activity"/>
    <property type="evidence" value="ECO:0007669"/>
    <property type="project" value="InterPro"/>
</dbReference>